<evidence type="ECO:0000313" key="1">
    <source>
        <dbReference type="EMBL" id="OHT12416.1"/>
    </source>
</evidence>
<dbReference type="Proteomes" id="UP000179807">
    <property type="component" value="Unassembled WGS sequence"/>
</dbReference>
<comment type="caution">
    <text evidence="1">The sequence shown here is derived from an EMBL/GenBank/DDBJ whole genome shotgun (WGS) entry which is preliminary data.</text>
</comment>
<accession>A0A1J4KND5</accession>
<dbReference type="RefSeq" id="XP_068365552.1">
    <property type="nucleotide sequence ID" value="XM_068499797.1"/>
</dbReference>
<keyword evidence="2" id="KW-1185">Reference proteome</keyword>
<dbReference type="GeneID" id="94834501"/>
<name>A0A1J4KND5_9EUKA</name>
<protein>
    <submittedName>
        <fullName evidence="1">Uncharacterized protein</fullName>
    </submittedName>
</protein>
<proteinExistence type="predicted"/>
<organism evidence="1 2">
    <name type="scientific">Tritrichomonas foetus</name>
    <dbReference type="NCBI Taxonomy" id="1144522"/>
    <lineage>
        <taxon>Eukaryota</taxon>
        <taxon>Metamonada</taxon>
        <taxon>Parabasalia</taxon>
        <taxon>Tritrichomonadida</taxon>
        <taxon>Tritrichomonadidae</taxon>
        <taxon>Tritrichomonas</taxon>
    </lineage>
</organism>
<evidence type="ECO:0000313" key="2">
    <source>
        <dbReference type="Proteomes" id="UP000179807"/>
    </source>
</evidence>
<reference evidence="1" key="1">
    <citation type="submission" date="2016-10" db="EMBL/GenBank/DDBJ databases">
        <authorList>
            <person name="Benchimol M."/>
            <person name="Almeida L.G."/>
            <person name="Vasconcelos A.T."/>
            <person name="Perreira-Neves A."/>
            <person name="Rosa I.A."/>
            <person name="Tasca T."/>
            <person name="Bogo M.R."/>
            <person name="de Souza W."/>
        </authorList>
    </citation>
    <scope>NUCLEOTIDE SEQUENCE [LARGE SCALE GENOMIC DNA]</scope>
    <source>
        <strain evidence="1">K</strain>
    </source>
</reference>
<dbReference type="EMBL" id="MLAK01000564">
    <property type="protein sequence ID" value="OHT12416.1"/>
    <property type="molecule type" value="Genomic_DNA"/>
</dbReference>
<gene>
    <name evidence="1" type="ORF">TRFO_17796</name>
</gene>
<dbReference type="VEuPathDB" id="TrichDB:TRFO_17796"/>
<sequence>MSNSAIDESRSIEQLNLASFHQIKVREKIKMNKKRIQQIRAKINELQIFVTEYHSDSSLKMYIDTNTLNISLFDVQIQASLLKYRLNTEKSLENHLVIKPKIFSHYNYCQYDLDSECDLGEFINAKNHNFTTLVINITPDTEIIWKKSIYIKRNKKVVINGNGSTIKINETVLNFGFNMSMLIMELSAQLILSNLNILVKLPNNKEMEESSCIFNVACNHAIGMGLSTIKFENVSITSNINIINVGIHGFVNIICNNVKCIGHKNMIKFVNCEADLYGSQSQVFLTCSKTSINKKVILKSYTSE</sequence>
<dbReference type="AlphaFoldDB" id="A0A1J4KND5"/>